<evidence type="ECO:0000313" key="2">
    <source>
        <dbReference type="EMBL" id="KHK93518.1"/>
    </source>
</evidence>
<name>A0A0B1ZWF8_9SPHN</name>
<keyword evidence="1" id="KW-1133">Transmembrane helix</keyword>
<dbReference type="AlphaFoldDB" id="A0A0B1ZWF8"/>
<feature type="transmembrane region" description="Helical" evidence="1">
    <location>
        <begin position="46"/>
        <end position="64"/>
    </location>
</feature>
<protein>
    <submittedName>
        <fullName evidence="2">Uncharacterized protein</fullName>
    </submittedName>
</protein>
<accession>A0A0B1ZWF8</accession>
<organism evidence="2 3">
    <name type="scientific">Novosphingobium malaysiense</name>
    <dbReference type="NCBI Taxonomy" id="1348853"/>
    <lineage>
        <taxon>Bacteria</taxon>
        <taxon>Pseudomonadati</taxon>
        <taxon>Pseudomonadota</taxon>
        <taxon>Alphaproteobacteria</taxon>
        <taxon>Sphingomonadales</taxon>
        <taxon>Sphingomonadaceae</taxon>
        <taxon>Novosphingobium</taxon>
    </lineage>
</organism>
<reference evidence="2 3" key="1">
    <citation type="submission" date="2014-10" db="EMBL/GenBank/DDBJ databases">
        <title>Genome sequence of Novosphingobium malaysiense MUSC 273(T).</title>
        <authorList>
            <person name="Lee L.-H."/>
        </authorList>
    </citation>
    <scope>NUCLEOTIDE SEQUENCE [LARGE SCALE GENOMIC DNA]</scope>
    <source>
        <strain evidence="2 3">MUSC 273</strain>
    </source>
</reference>
<keyword evidence="3" id="KW-1185">Reference proteome</keyword>
<evidence type="ECO:0000256" key="1">
    <source>
        <dbReference type="SAM" id="Phobius"/>
    </source>
</evidence>
<dbReference type="RefSeq" id="WP_039279736.1">
    <property type="nucleotide sequence ID" value="NZ_JTDI01000001.1"/>
</dbReference>
<dbReference type="OrthoDB" id="7433080at2"/>
<proteinExistence type="predicted"/>
<sequence>MAFIKALLPGFLLTWIVSGVIGSTGSSGGMLAIQHSFIEGHSFYWSWSLFLAATGLAWALFWMMDS</sequence>
<dbReference type="EMBL" id="JTDI01000001">
    <property type="protein sequence ID" value="KHK93518.1"/>
    <property type="molecule type" value="Genomic_DNA"/>
</dbReference>
<comment type="caution">
    <text evidence="2">The sequence shown here is derived from an EMBL/GenBank/DDBJ whole genome shotgun (WGS) entry which is preliminary data.</text>
</comment>
<keyword evidence="1" id="KW-0812">Transmembrane</keyword>
<gene>
    <name evidence="2" type="ORF">LK12_04500</name>
</gene>
<dbReference type="Proteomes" id="UP000031057">
    <property type="component" value="Unassembled WGS sequence"/>
</dbReference>
<keyword evidence="1" id="KW-0472">Membrane</keyword>
<dbReference type="STRING" id="1348853.LK12_04500"/>
<evidence type="ECO:0000313" key="3">
    <source>
        <dbReference type="Proteomes" id="UP000031057"/>
    </source>
</evidence>